<evidence type="ECO:0000313" key="3">
    <source>
        <dbReference type="Proteomes" id="UP001610444"/>
    </source>
</evidence>
<gene>
    <name evidence="2" type="ORF">BJX68DRAFT_239413</name>
</gene>
<name>A0ABR4K8J8_9EURO</name>
<feature type="compositionally biased region" description="Basic and acidic residues" evidence="1">
    <location>
        <begin position="143"/>
        <end position="164"/>
    </location>
</feature>
<sequence>MESAVPRYMARIGTRCSPAAREYPASEAFCRNRKRTLSRRASSVPTRHQSNSTGAMNEKGRIIALLSWTIASRKSNSVRPSSNGGRSQSYMRRSLHTLDQKPRSFVAGPVLLSMFTPAETAHAVAEIDMQGQPRNLETVDLEADFRGEAEEAARTRERGTWEDE</sequence>
<proteinExistence type="predicted"/>
<feature type="region of interest" description="Disordered" evidence="1">
    <location>
        <begin position="142"/>
        <end position="164"/>
    </location>
</feature>
<reference evidence="2 3" key="1">
    <citation type="submission" date="2024-07" db="EMBL/GenBank/DDBJ databases">
        <title>Section-level genome sequencing and comparative genomics of Aspergillus sections Usti and Cavernicolus.</title>
        <authorList>
            <consortium name="Lawrence Berkeley National Laboratory"/>
            <person name="Nybo J.L."/>
            <person name="Vesth T.C."/>
            <person name="Theobald S."/>
            <person name="Frisvad J.C."/>
            <person name="Larsen T.O."/>
            <person name="Kjaerboelling I."/>
            <person name="Rothschild-Mancinelli K."/>
            <person name="Lyhne E.K."/>
            <person name="Kogle M.E."/>
            <person name="Barry K."/>
            <person name="Clum A."/>
            <person name="Na H."/>
            <person name="Ledsgaard L."/>
            <person name="Lin J."/>
            <person name="Lipzen A."/>
            <person name="Kuo A."/>
            <person name="Riley R."/>
            <person name="Mondo S."/>
            <person name="LaButti K."/>
            <person name="Haridas S."/>
            <person name="Pangalinan J."/>
            <person name="Salamov A.A."/>
            <person name="Simmons B.A."/>
            <person name="Magnuson J.K."/>
            <person name="Chen J."/>
            <person name="Drula E."/>
            <person name="Henrissat B."/>
            <person name="Wiebenga A."/>
            <person name="Lubbers R.J."/>
            <person name="Gomes A.C."/>
            <person name="Macurrencykelacurrency M.R."/>
            <person name="Stajich J."/>
            <person name="Grigoriev I.V."/>
            <person name="Mortensen U.H."/>
            <person name="De vries R.P."/>
            <person name="Baker S.E."/>
            <person name="Andersen M.R."/>
        </authorList>
    </citation>
    <scope>NUCLEOTIDE SEQUENCE [LARGE SCALE GENOMIC DNA]</scope>
    <source>
        <strain evidence="2 3">CBS 756.74</strain>
    </source>
</reference>
<dbReference type="Proteomes" id="UP001610444">
    <property type="component" value="Unassembled WGS sequence"/>
</dbReference>
<dbReference type="EMBL" id="JBFXLR010000028">
    <property type="protein sequence ID" value="KAL2847617.1"/>
    <property type="molecule type" value="Genomic_DNA"/>
</dbReference>
<organism evidence="2 3">
    <name type="scientific">Aspergillus pseudodeflectus</name>
    <dbReference type="NCBI Taxonomy" id="176178"/>
    <lineage>
        <taxon>Eukaryota</taxon>
        <taxon>Fungi</taxon>
        <taxon>Dikarya</taxon>
        <taxon>Ascomycota</taxon>
        <taxon>Pezizomycotina</taxon>
        <taxon>Eurotiomycetes</taxon>
        <taxon>Eurotiomycetidae</taxon>
        <taxon>Eurotiales</taxon>
        <taxon>Aspergillaceae</taxon>
        <taxon>Aspergillus</taxon>
        <taxon>Aspergillus subgen. Nidulantes</taxon>
    </lineage>
</organism>
<keyword evidence="3" id="KW-1185">Reference proteome</keyword>
<dbReference type="RefSeq" id="XP_070897798.1">
    <property type="nucleotide sequence ID" value="XM_071040533.1"/>
</dbReference>
<comment type="caution">
    <text evidence="2">The sequence shown here is derived from an EMBL/GenBank/DDBJ whole genome shotgun (WGS) entry which is preliminary data.</text>
</comment>
<accession>A0ABR4K8J8</accession>
<dbReference type="GeneID" id="98155697"/>
<protein>
    <submittedName>
        <fullName evidence="2">Uncharacterized protein</fullName>
    </submittedName>
</protein>
<evidence type="ECO:0000256" key="1">
    <source>
        <dbReference type="SAM" id="MobiDB-lite"/>
    </source>
</evidence>
<evidence type="ECO:0000313" key="2">
    <source>
        <dbReference type="EMBL" id="KAL2847617.1"/>
    </source>
</evidence>